<reference evidence="2" key="1">
    <citation type="submission" date="2022-06" db="EMBL/GenBank/DDBJ databases">
        <authorList>
            <person name="Dietemann V."/>
            <person name="Ory F."/>
            <person name="Dainat B."/>
            <person name="Oberhansli S."/>
        </authorList>
    </citation>
    <scope>NUCLEOTIDE SEQUENCE</scope>
    <source>
        <strain evidence="2">Ena-SAMPLE-TAB-26-04-2022-14:26:32:270-5432</strain>
    </source>
</reference>
<sequence>MGAAGQPHLDEDARSAENCRGAIRRTPCRTRTIPNQPPAVPRWNDSAGAAIPQGKPRPLRYKPVRGLSERKSANELAIKKST</sequence>
<dbReference type="Proteomes" id="UP001154322">
    <property type="component" value="Unassembled WGS sequence"/>
</dbReference>
<keyword evidence="3" id="KW-1185">Reference proteome</keyword>
<feature type="region of interest" description="Disordered" evidence="1">
    <location>
        <begin position="29"/>
        <end position="82"/>
    </location>
</feature>
<dbReference type="EMBL" id="CALYLO010000006">
    <property type="protein sequence ID" value="CAH8247306.1"/>
    <property type="molecule type" value="Genomic_DNA"/>
</dbReference>
<gene>
    <name evidence="2" type="ORF">WJ0W_004540</name>
</gene>
<protein>
    <submittedName>
        <fullName evidence="2">Uncharacterized protein</fullName>
    </submittedName>
</protein>
<evidence type="ECO:0000256" key="1">
    <source>
        <dbReference type="SAM" id="MobiDB-lite"/>
    </source>
</evidence>
<proteinExistence type="predicted"/>
<comment type="caution">
    <text evidence="2">The sequence shown here is derived from an EMBL/GenBank/DDBJ whole genome shotgun (WGS) entry which is preliminary data.</text>
</comment>
<accession>A0ABM9G609</accession>
<evidence type="ECO:0000313" key="3">
    <source>
        <dbReference type="Proteomes" id="UP001154322"/>
    </source>
</evidence>
<dbReference type="RefSeq" id="WP_407873599.1">
    <property type="nucleotide sequence ID" value="NZ_AP031286.1"/>
</dbReference>
<evidence type="ECO:0000313" key="2">
    <source>
        <dbReference type="EMBL" id="CAH8247306.1"/>
    </source>
</evidence>
<organism evidence="2 3">
    <name type="scientific">Paenibacillus melissococcoides</name>
    <dbReference type="NCBI Taxonomy" id="2912268"/>
    <lineage>
        <taxon>Bacteria</taxon>
        <taxon>Bacillati</taxon>
        <taxon>Bacillota</taxon>
        <taxon>Bacilli</taxon>
        <taxon>Bacillales</taxon>
        <taxon>Paenibacillaceae</taxon>
        <taxon>Paenibacillus</taxon>
    </lineage>
</organism>
<name>A0ABM9G609_9BACL</name>